<sequence length="104" mass="11367">MNVSEQALPPPVPRWILSTRFVIVLISIFTAGFVQVRIVTGSEIGMGQRIANGTRIESKSDRNSIASWTRTETRTELGSKTDVGAGLQLHVQLAAESKAIRVFT</sequence>
<reference evidence="2 3" key="1">
    <citation type="journal article" date="2019" name="Commun. Biol.">
        <title>The bagworm genome reveals a unique fibroin gene that provides high tensile strength.</title>
        <authorList>
            <person name="Kono N."/>
            <person name="Nakamura H."/>
            <person name="Ohtoshi R."/>
            <person name="Tomita M."/>
            <person name="Numata K."/>
            <person name="Arakawa K."/>
        </authorList>
    </citation>
    <scope>NUCLEOTIDE SEQUENCE [LARGE SCALE GENOMIC DNA]</scope>
</reference>
<organism evidence="2 3">
    <name type="scientific">Eumeta variegata</name>
    <name type="common">Bagworm moth</name>
    <name type="synonym">Eumeta japonica</name>
    <dbReference type="NCBI Taxonomy" id="151549"/>
    <lineage>
        <taxon>Eukaryota</taxon>
        <taxon>Metazoa</taxon>
        <taxon>Ecdysozoa</taxon>
        <taxon>Arthropoda</taxon>
        <taxon>Hexapoda</taxon>
        <taxon>Insecta</taxon>
        <taxon>Pterygota</taxon>
        <taxon>Neoptera</taxon>
        <taxon>Endopterygota</taxon>
        <taxon>Lepidoptera</taxon>
        <taxon>Glossata</taxon>
        <taxon>Ditrysia</taxon>
        <taxon>Tineoidea</taxon>
        <taxon>Psychidae</taxon>
        <taxon>Oiketicinae</taxon>
        <taxon>Eumeta</taxon>
    </lineage>
</organism>
<keyword evidence="1" id="KW-1133">Transmembrane helix</keyword>
<evidence type="ECO:0000313" key="3">
    <source>
        <dbReference type="Proteomes" id="UP000299102"/>
    </source>
</evidence>
<proteinExistence type="predicted"/>
<accession>A0A4C1UU37</accession>
<evidence type="ECO:0000313" key="2">
    <source>
        <dbReference type="EMBL" id="GBP29512.1"/>
    </source>
</evidence>
<protein>
    <submittedName>
        <fullName evidence="2">Uncharacterized protein</fullName>
    </submittedName>
</protein>
<feature type="transmembrane region" description="Helical" evidence="1">
    <location>
        <begin position="20"/>
        <end position="39"/>
    </location>
</feature>
<evidence type="ECO:0000256" key="1">
    <source>
        <dbReference type="SAM" id="Phobius"/>
    </source>
</evidence>
<keyword evidence="1" id="KW-0812">Transmembrane</keyword>
<keyword evidence="3" id="KW-1185">Reference proteome</keyword>
<gene>
    <name evidence="2" type="ORF">EVAR_93309_1</name>
</gene>
<keyword evidence="1" id="KW-0472">Membrane</keyword>
<comment type="caution">
    <text evidence="2">The sequence shown here is derived from an EMBL/GenBank/DDBJ whole genome shotgun (WGS) entry which is preliminary data.</text>
</comment>
<name>A0A4C1UU37_EUMVA</name>
<dbReference type="EMBL" id="BGZK01000221">
    <property type="protein sequence ID" value="GBP29512.1"/>
    <property type="molecule type" value="Genomic_DNA"/>
</dbReference>
<dbReference type="Proteomes" id="UP000299102">
    <property type="component" value="Unassembled WGS sequence"/>
</dbReference>
<dbReference type="AlphaFoldDB" id="A0A4C1UU37"/>